<dbReference type="Gene3D" id="3.40.30.10">
    <property type="entry name" value="Glutaredoxin"/>
    <property type="match status" value="1"/>
</dbReference>
<gene>
    <name evidence="3" type="ORF">GKO46_13220</name>
    <name evidence="4" type="ORF">GKO48_12735</name>
</gene>
<dbReference type="InterPro" id="IPR013766">
    <property type="entry name" value="Thioredoxin_domain"/>
</dbReference>
<evidence type="ECO:0000313" key="3">
    <source>
        <dbReference type="EMBL" id="MDG0868022.1"/>
    </source>
</evidence>
<dbReference type="EMBL" id="WMBE01000006">
    <property type="protein sequence ID" value="MDG0868022.1"/>
    <property type="molecule type" value="Genomic_DNA"/>
</dbReference>
<protein>
    <recommendedName>
        <fullName evidence="2">Thioredoxin domain-containing protein</fullName>
    </recommendedName>
</protein>
<proteinExistence type="predicted"/>
<organism evidence="4 5">
    <name type="scientific">Candidatus Lucifugimonas marina</name>
    <dbReference type="NCBI Taxonomy" id="3038979"/>
    <lineage>
        <taxon>Bacteria</taxon>
        <taxon>Bacillati</taxon>
        <taxon>Chloroflexota</taxon>
        <taxon>Dehalococcoidia</taxon>
        <taxon>SAR202 cluster</taxon>
        <taxon>Candidatus Lucifugimonadales</taxon>
        <taxon>Candidatus Lucifugimonadaceae</taxon>
        <taxon>Candidatus Lucifugimonas</taxon>
    </lineage>
</organism>
<reference evidence="4" key="2">
    <citation type="journal article" date="2023" name="Nat. Commun.">
        <title>Cultivation of marine bacteria of the SAR202 clade.</title>
        <authorList>
            <person name="Lim Y."/>
            <person name="Seo J.H."/>
            <person name="Giovannoni S.J."/>
            <person name="Kang I."/>
            <person name="Cho J.C."/>
        </authorList>
    </citation>
    <scope>NUCLEOTIDE SEQUENCE</scope>
    <source>
        <strain evidence="4">JH1073</strain>
    </source>
</reference>
<dbReference type="Proteomes" id="UP001219901">
    <property type="component" value="Chromosome"/>
</dbReference>
<evidence type="ECO:0000256" key="1">
    <source>
        <dbReference type="SAM" id="MobiDB-lite"/>
    </source>
</evidence>
<feature type="domain" description="Thioredoxin" evidence="2">
    <location>
        <begin position="184"/>
        <end position="334"/>
    </location>
</feature>
<keyword evidence="5" id="KW-1185">Reference proteome</keyword>
<dbReference type="PROSITE" id="PS51352">
    <property type="entry name" value="THIOREDOXIN_2"/>
    <property type="match status" value="1"/>
</dbReference>
<accession>A0AAJ5ZG86</accession>
<reference evidence="5" key="3">
    <citation type="submission" date="2023-06" db="EMBL/GenBank/DDBJ databases">
        <title>Pangenomics reveal diversification of enzyme families and niche specialization in globally abundant SAR202 bacteria.</title>
        <authorList>
            <person name="Saw J.H.W."/>
        </authorList>
    </citation>
    <scope>NUCLEOTIDE SEQUENCE [LARGE SCALE GENOMIC DNA]</scope>
    <source>
        <strain evidence="5">JH1073</strain>
    </source>
</reference>
<feature type="compositionally biased region" description="Polar residues" evidence="1">
    <location>
        <begin position="42"/>
        <end position="57"/>
    </location>
</feature>
<dbReference type="AlphaFoldDB" id="A0AAJ5ZG86"/>
<sequence>MPALARMISRLKLAPLVFVGLLTIALVACSSDELPEVKPPDSRQTSVQESGLPNALSSFAEPEPRWTVVSDEINLELATPDLGVGVQRFGIVLSDDSGLIKFPIVKLTSNYYPDGYDNDPIPEISTSGLARFYLFPFGTRGIHSTDLQFDRAGLWSVSADIPRPDGTTEHVEVRFPVAEKAQSVTVGQNAPASESRTLESTGDIAKLTTGSQRDAGLYEYSIAEALQREKPLLIVFASPAFCTNAVCGPQVEIASELREIYGDQVDFVHVDLYSNPHEIQGDLSKARLTPILEEWGLSSQEWTFIVDSNGIVTYRFENFAPKPELIEALDETVAMG</sequence>
<evidence type="ECO:0000313" key="5">
    <source>
        <dbReference type="Proteomes" id="UP001219901"/>
    </source>
</evidence>
<reference evidence="5 6" key="1">
    <citation type="submission" date="2019-11" db="EMBL/GenBank/DDBJ databases">
        <authorList>
            <person name="Cho J.-C."/>
        </authorList>
    </citation>
    <scope>NUCLEOTIDE SEQUENCE [LARGE SCALE GENOMIC DNA]</scope>
    <source>
        <strain evidence="4 5">JH1073</strain>
        <strain evidence="3 6">JH702</strain>
    </source>
</reference>
<dbReference type="EMBL" id="CP046147">
    <property type="protein sequence ID" value="WFG40435.1"/>
    <property type="molecule type" value="Genomic_DNA"/>
</dbReference>
<evidence type="ECO:0000313" key="6">
    <source>
        <dbReference type="Proteomes" id="UP001321249"/>
    </source>
</evidence>
<feature type="region of interest" description="Disordered" evidence="1">
    <location>
        <begin position="34"/>
        <end position="58"/>
    </location>
</feature>
<evidence type="ECO:0000259" key="2">
    <source>
        <dbReference type="PROSITE" id="PS51352"/>
    </source>
</evidence>
<dbReference type="InterPro" id="IPR036249">
    <property type="entry name" value="Thioredoxin-like_sf"/>
</dbReference>
<dbReference type="Proteomes" id="UP001321249">
    <property type="component" value="Unassembled WGS sequence"/>
</dbReference>
<dbReference type="RefSeq" id="WP_342826959.1">
    <property type="nucleotide sequence ID" value="NZ_CP046146.1"/>
</dbReference>
<name>A0AAJ5ZG86_9CHLR</name>
<dbReference type="PROSITE" id="PS51257">
    <property type="entry name" value="PROKAR_LIPOPROTEIN"/>
    <property type="match status" value="1"/>
</dbReference>
<dbReference type="SUPFAM" id="SSF52833">
    <property type="entry name" value="Thioredoxin-like"/>
    <property type="match status" value="1"/>
</dbReference>
<evidence type="ECO:0000313" key="4">
    <source>
        <dbReference type="EMBL" id="WFG40435.1"/>
    </source>
</evidence>